<proteinExistence type="predicted"/>
<reference evidence="1" key="1">
    <citation type="submission" date="2023-11" db="EMBL/GenBank/DDBJ databases">
        <authorList>
            <person name="Poullet M."/>
        </authorList>
    </citation>
    <scope>NUCLEOTIDE SEQUENCE</scope>
    <source>
        <strain evidence="1">E1834</strain>
    </source>
</reference>
<dbReference type="EMBL" id="CAVMJV010000114">
    <property type="protein sequence ID" value="CAK5103467.1"/>
    <property type="molecule type" value="Genomic_DNA"/>
</dbReference>
<accession>A0ACB1AT36</accession>
<sequence length="107" mass="12433">MYPIQCTDYVYQCLCRQLNNHMNDNGQKVYEHPDEFIRDAKEAFMVENWILTSEFCWGAFSLAVKLLYKKLKIKFSAHNVCFALAFLGARCSTEGVFLGYVVTLMNQ</sequence>
<gene>
    <name evidence="1" type="ORF">MENTE1834_LOCUS42762</name>
</gene>
<comment type="caution">
    <text evidence="1">The sequence shown here is derived from an EMBL/GenBank/DDBJ whole genome shotgun (WGS) entry which is preliminary data.</text>
</comment>
<protein>
    <submittedName>
        <fullName evidence="1">Uncharacterized protein</fullName>
    </submittedName>
</protein>
<evidence type="ECO:0000313" key="2">
    <source>
        <dbReference type="Proteomes" id="UP001497535"/>
    </source>
</evidence>
<keyword evidence="2" id="KW-1185">Reference proteome</keyword>
<evidence type="ECO:0000313" key="1">
    <source>
        <dbReference type="EMBL" id="CAK5103467.1"/>
    </source>
</evidence>
<dbReference type="Proteomes" id="UP001497535">
    <property type="component" value="Unassembled WGS sequence"/>
</dbReference>
<organism evidence="1 2">
    <name type="scientific">Meloidogyne enterolobii</name>
    <name type="common">Root-knot nematode worm</name>
    <name type="synonym">Meloidogyne mayaguensis</name>
    <dbReference type="NCBI Taxonomy" id="390850"/>
    <lineage>
        <taxon>Eukaryota</taxon>
        <taxon>Metazoa</taxon>
        <taxon>Ecdysozoa</taxon>
        <taxon>Nematoda</taxon>
        <taxon>Chromadorea</taxon>
        <taxon>Rhabditida</taxon>
        <taxon>Tylenchina</taxon>
        <taxon>Tylenchomorpha</taxon>
        <taxon>Tylenchoidea</taxon>
        <taxon>Meloidogynidae</taxon>
        <taxon>Meloidogyninae</taxon>
        <taxon>Meloidogyne</taxon>
    </lineage>
</organism>
<name>A0ACB1AT36_MELEN</name>